<keyword evidence="5" id="KW-0347">Helicase</keyword>
<keyword evidence="5" id="KW-0378">Hydrolase</keyword>
<dbReference type="GO" id="GO:0004386">
    <property type="term" value="F:helicase activity"/>
    <property type="evidence" value="ECO:0007669"/>
    <property type="project" value="UniProtKB-KW"/>
</dbReference>
<sequence>MSDEHWAGVPDLLSHLEDLELPLLSWGVVDGYLSKDDVLRAIDGQLSREARERPSATPPTEEEYLDHLINTGLLHIVPDTIPKYRTRLAETLRLLRSLRQLLPSDESQVGWWRQANALVADYRLHVSPRWYPKRAVTTQEVIAALAARDGWTAEQAGVLRRVVGTRDLARFQVHATRSILEALADPRPAGRIVTAGTGSGKTLAFYLPAMLDIAARAEESRTGPHTLALYPRNELLRDQARETLRVVESVGPLNGPGSRTARIGLLYGNTPTDANITGVSTSRAWKREGDGWITPYFPCLDDDCGSYLVWTDSDRSNGVERLSCPKCGAMTTPGTVALTRQSIRAEPPDILFSSTEMLSKQSTDARLSTVLGWRGSSGTRLVLLDEVHTYSGVHGAQVALMLRRWRYANRQPGAVSPVMVGLSATLRDAGDFFANLTGVDRANVEVIAPALVDLRPTSREYGVILRGDPLSGASLLSTTIQTSMLLARVLDGKPGHFGSVTFAFTDDLDVINRLHDNLRDAEGHDRFGLARGRVLADLRSPAAPHAAVRYREGQSWDLPEHLGRMDRPLRIARTSSQDAGVDNAADVIVATSSLEVGFNDPRVGAVIQHKAPRDLASFLQRRGRAGRYLAMRPITAVVLSDYGRDRIAYQSYERLLDPEIGARSLPVGNRFVVKIQATHALLDWIQRRIKADARWVFRPPRNGNINDKTPQVATLLQDLLVSADIQRELATHLQRSLMISPDEAQAALWEEPRSLLLSVVPTALRRLESTWMTLPGEDDPGAQGAEPLPEFMTNTLFDPLNTPDVQFDLPFAAREDASMGIAQALREAVPGRVSRRFGYAHASHSTWLPVPANDELALTDVVAKGHGLGAWTTTEGEEYLVVRPLVLKLQQPPRGVAPSSSASPVWRSAFHYSDEALHDVNIPTPSFWAELIDRCAFALHITGGPLRVQRMTIGSEGEILESHRKRWTRRPISVRYTHHGQSAALGFELDVDALILTGHLPKDGAEFFGDFAESPAWRTLAFQQRVREDTRLDGHANGFHRDWLTEIYRHAHVTYGLTGGDLAGAPAALADGHWADEIEEFFAAAYRTDEEEVTGARLLATLRELAESTLIRSVIEEHGRLLVTDDPRPLTVDLLDRVLLDTLGCAVLTAVQECIPDAQDQDLTVDIELAANCDVMSGDRNFRIIVSETSIGGLGLLEALHRDYVLDPRRFWDSVGRACAPTEAEDVDTAMQRLVADLVDPTSVFAPSVKAFRDADGIDSMDAALRDLIHIWTEHDGPPPHLLVSTFAARLLRPGSKPAIDRVVASLAGAWVREESMLGVEIDARTIAFQAHRGRLGFELAPLTPDMAFSMLWMRGSQARSQRLEHWHPYRQNVVVERTILDRALSTGLVDVDVTAPAWNDDYVAAIERDGRVSLRAPYSQRVMVSEALREVAVTPVERAGLRVYGRVTAVLQRNGIVRADVSLAEELQ</sequence>
<dbReference type="PROSITE" id="PS51194">
    <property type="entry name" value="HELICASE_CTER"/>
    <property type="match status" value="1"/>
</dbReference>
<dbReference type="InterPro" id="IPR014001">
    <property type="entry name" value="Helicase_ATP-bd"/>
</dbReference>
<evidence type="ECO:0000313" key="6">
    <source>
        <dbReference type="Proteomes" id="UP000007967"/>
    </source>
</evidence>
<dbReference type="SUPFAM" id="SSF52540">
    <property type="entry name" value="P-loop containing nucleoside triphosphate hydrolases"/>
    <property type="match status" value="1"/>
</dbReference>
<dbReference type="PANTHER" id="PTHR47962">
    <property type="entry name" value="ATP-DEPENDENT HELICASE LHR-RELATED-RELATED"/>
    <property type="match status" value="1"/>
</dbReference>
<dbReference type="HOGENOM" id="CLU_249894_0_0_11"/>
<dbReference type="NCBIfam" id="NF041067">
    <property type="entry name" value="DpdJ"/>
    <property type="match status" value="1"/>
</dbReference>
<reference evidence="5 6" key="2">
    <citation type="journal article" date="2010" name="Stand. Genomic Sci.">
        <title>Complete genome sequence of Kribbella flavida type strain (IFO 14399).</title>
        <authorList>
            <person name="Pukall R."/>
            <person name="Lapidus A."/>
            <person name="Glavina Del Rio T."/>
            <person name="Copeland A."/>
            <person name="Tice H."/>
            <person name="Cheng J.-F."/>
            <person name="Lucas S."/>
            <person name="Chen F."/>
            <person name="Nolan M."/>
            <person name="LaButti K."/>
            <person name="Pati A."/>
            <person name="Ivanova N."/>
            <person name="Mavrommatis K."/>
            <person name="Mikhailova N."/>
            <person name="Pitluck S."/>
            <person name="Bruce D."/>
            <person name="Goodwin L."/>
            <person name="Land M."/>
            <person name="Hauser L."/>
            <person name="Chang Y.-J."/>
            <person name="Jeffries C.D."/>
            <person name="Chen A."/>
            <person name="Palaniappan K."/>
            <person name="Chain P."/>
            <person name="Rohde M."/>
            <person name="Goeker M."/>
            <person name="Bristow J."/>
            <person name="Eisen J.A."/>
            <person name="Markowitz V."/>
            <person name="Hugenholtz P."/>
            <person name="Kyrpides N.C."/>
            <person name="Klenk H.-P."/>
            <person name="Brettin T."/>
        </authorList>
    </citation>
    <scope>NUCLEOTIDE SEQUENCE [LARGE SCALE GENOMIC DNA]</scope>
    <source>
        <strain evidence="6">DSM 17836 / JCM 10339 / NBRC 14399</strain>
    </source>
</reference>
<proteinExistence type="predicted"/>
<dbReference type="EMBL" id="CP001736">
    <property type="protein sequence ID" value="ADB29935.1"/>
    <property type="molecule type" value="Genomic_DNA"/>
</dbReference>
<gene>
    <name evidence="5" type="ordered locus">Kfla_0822</name>
</gene>
<evidence type="ECO:0000259" key="3">
    <source>
        <dbReference type="PROSITE" id="PS51192"/>
    </source>
</evidence>
<dbReference type="eggNOG" id="COG1201">
    <property type="taxonomic scope" value="Bacteria"/>
</dbReference>
<protein>
    <submittedName>
        <fullName evidence="5">DEAD/DEAH box helicase domain protein</fullName>
    </submittedName>
</protein>
<dbReference type="GO" id="GO:0005524">
    <property type="term" value="F:ATP binding"/>
    <property type="evidence" value="ECO:0007669"/>
    <property type="project" value="UniProtKB-KW"/>
</dbReference>
<dbReference type="Proteomes" id="UP000007967">
    <property type="component" value="Chromosome"/>
</dbReference>
<dbReference type="GO" id="GO:0016887">
    <property type="term" value="F:ATP hydrolysis activity"/>
    <property type="evidence" value="ECO:0007669"/>
    <property type="project" value="TreeGrafter"/>
</dbReference>
<dbReference type="PANTHER" id="PTHR47962:SF5">
    <property type="entry name" value="ATP-DEPENDENT HELICASE LHR-RELATED"/>
    <property type="match status" value="1"/>
</dbReference>
<feature type="domain" description="Helicase C-terminal" evidence="4">
    <location>
        <begin position="479"/>
        <end position="673"/>
    </location>
</feature>
<organism evidence="5 6">
    <name type="scientific">Kribbella flavida (strain DSM 17836 / JCM 10339 / NBRC 14399)</name>
    <dbReference type="NCBI Taxonomy" id="479435"/>
    <lineage>
        <taxon>Bacteria</taxon>
        <taxon>Bacillati</taxon>
        <taxon>Actinomycetota</taxon>
        <taxon>Actinomycetes</taxon>
        <taxon>Propionibacteriales</taxon>
        <taxon>Kribbellaceae</taxon>
        <taxon>Kribbella</taxon>
    </lineage>
</organism>
<dbReference type="InterPro" id="IPR001650">
    <property type="entry name" value="Helicase_C-like"/>
</dbReference>
<dbReference type="Pfam" id="PF00270">
    <property type="entry name" value="DEAD"/>
    <property type="match status" value="1"/>
</dbReference>
<dbReference type="PROSITE" id="PS51192">
    <property type="entry name" value="HELICASE_ATP_BIND_1"/>
    <property type="match status" value="1"/>
</dbReference>
<keyword evidence="1" id="KW-0547">Nucleotide-binding</keyword>
<name>D2PYT9_KRIFD</name>
<reference evidence="6" key="1">
    <citation type="submission" date="2009-09" db="EMBL/GenBank/DDBJ databases">
        <title>The complete genome of Kribbella flavida DSM 17836.</title>
        <authorList>
            <consortium name="US DOE Joint Genome Institute (JGI-PGF)"/>
            <person name="Lucas S."/>
            <person name="Copeland A."/>
            <person name="Lapidus A."/>
            <person name="Glavina del Rio T."/>
            <person name="Dalin E."/>
            <person name="Tice H."/>
            <person name="Bruce D."/>
            <person name="Goodwin L."/>
            <person name="Pitluck S."/>
            <person name="Kyrpides N."/>
            <person name="Mavromatis K."/>
            <person name="Ivanova N."/>
            <person name="Saunders E."/>
            <person name="Brettin T."/>
            <person name="Detter J.C."/>
            <person name="Han C."/>
            <person name="Larimer F."/>
            <person name="Land M."/>
            <person name="Hauser L."/>
            <person name="Markowitz V."/>
            <person name="Cheng J.-F."/>
            <person name="Hugenholtz P."/>
            <person name="Woyke T."/>
            <person name="Wu D."/>
            <person name="Pukall R."/>
            <person name="Klenk H.-P."/>
            <person name="Eisen J.A."/>
        </authorList>
    </citation>
    <scope>NUCLEOTIDE SEQUENCE [LARGE SCALE GENOMIC DNA]</scope>
    <source>
        <strain evidence="6">DSM 17836 / JCM 10339 / NBRC 14399</strain>
    </source>
</reference>
<dbReference type="InterPro" id="IPR027417">
    <property type="entry name" value="P-loop_NTPase"/>
</dbReference>
<dbReference type="KEGG" id="kfl:Kfla_0822"/>
<keyword evidence="2" id="KW-0067">ATP-binding</keyword>
<evidence type="ECO:0000256" key="1">
    <source>
        <dbReference type="ARBA" id="ARBA00022741"/>
    </source>
</evidence>
<evidence type="ECO:0000256" key="2">
    <source>
        <dbReference type="ARBA" id="ARBA00022840"/>
    </source>
</evidence>
<dbReference type="InterPro" id="IPR052511">
    <property type="entry name" value="ATP-dep_Helicase"/>
</dbReference>
<dbReference type="RefSeq" id="WP_012918491.1">
    <property type="nucleotide sequence ID" value="NC_013729.1"/>
</dbReference>
<dbReference type="STRING" id="479435.Kfla_0822"/>
<dbReference type="OrthoDB" id="3197455at2"/>
<accession>D2PYT9</accession>
<dbReference type="Pfam" id="PF00271">
    <property type="entry name" value="Helicase_C"/>
    <property type="match status" value="1"/>
</dbReference>
<feature type="domain" description="Helicase ATP-binding" evidence="3">
    <location>
        <begin position="182"/>
        <end position="444"/>
    </location>
</feature>
<dbReference type="Gene3D" id="3.40.50.300">
    <property type="entry name" value="P-loop containing nucleotide triphosphate hydrolases"/>
    <property type="match status" value="3"/>
</dbReference>
<dbReference type="InterPro" id="IPR011545">
    <property type="entry name" value="DEAD/DEAH_box_helicase_dom"/>
</dbReference>
<dbReference type="SMART" id="SM00487">
    <property type="entry name" value="DEXDc"/>
    <property type="match status" value="1"/>
</dbReference>
<dbReference type="SMART" id="SM00490">
    <property type="entry name" value="HELICc"/>
    <property type="match status" value="1"/>
</dbReference>
<dbReference type="GO" id="GO:0003677">
    <property type="term" value="F:DNA binding"/>
    <property type="evidence" value="ECO:0007669"/>
    <property type="project" value="TreeGrafter"/>
</dbReference>
<keyword evidence="6" id="KW-1185">Reference proteome</keyword>
<evidence type="ECO:0000259" key="4">
    <source>
        <dbReference type="PROSITE" id="PS51194"/>
    </source>
</evidence>
<evidence type="ECO:0000313" key="5">
    <source>
        <dbReference type="EMBL" id="ADB29935.1"/>
    </source>
</evidence>